<name>A0A977IG66_9ARCH</name>
<dbReference type="RefSeq" id="WP_158435100.1">
    <property type="nucleotide sequence ID" value="NZ_CP103305.1"/>
</dbReference>
<dbReference type="EMBL" id="CP103305">
    <property type="protein sequence ID" value="UVS70148.1"/>
    <property type="molecule type" value="Genomic_DNA"/>
</dbReference>
<evidence type="ECO:0000313" key="1">
    <source>
        <dbReference type="EMBL" id="UVS70148.1"/>
    </source>
</evidence>
<dbReference type="Proteomes" id="UP001059771">
    <property type="component" value="Chromosome"/>
</dbReference>
<dbReference type="AlphaFoldDB" id="A0A977IG66"/>
<protein>
    <submittedName>
        <fullName evidence="1">Uncharacterized protein</fullName>
    </submittedName>
</protein>
<organism evidence="1">
    <name type="scientific">Nitrososphaera viennensis</name>
    <dbReference type="NCBI Taxonomy" id="1034015"/>
    <lineage>
        <taxon>Archaea</taxon>
        <taxon>Nitrososphaerota</taxon>
        <taxon>Nitrososphaeria</taxon>
        <taxon>Nitrososphaerales</taxon>
        <taxon>Nitrososphaeraceae</taxon>
        <taxon>Nitrososphaera</taxon>
    </lineage>
</organism>
<dbReference type="GeneID" id="74946272"/>
<reference evidence="1" key="1">
    <citation type="submission" date="2022-08" db="EMBL/GenBank/DDBJ databases">
        <title>Dynamic responses of ammonia-oxidizing microbial communities induced by reactive oxygen species (ROS) in fluctuating redox aquifers.</title>
        <authorList>
            <person name="Wang P."/>
            <person name="Wang H."/>
        </authorList>
    </citation>
    <scope>NUCLEOTIDE SEQUENCE</scope>
    <source>
        <strain evidence="1">PLX03</strain>
    </source>
</reference>
<gene>
    <name evidence="1" type="ORF">NWT39_05005</name>
</gene>
<accession>A0A977IG66</accession>
<sequence length="54" mass="6277">MVVQSCKWLLMEEEEGRCCVCDKAAEIFYDGLDYCVKCWQEKMTAAPVLGEFYN</sequence>
<proteinExistence type="predicted"/>